<dbReference type="GO" id="GO:0047617">
    <property type="term" value="F:fatty acyl-CoA hydrolase activity"/>
    <property type="evidence" value="ECO:0007669"/>
    <property type="project" value="InterPro"/>
</dbReference>
<comment type="caution">
    <text evidence="4">The sequence shown here is derived from an EMBL/GenBank/DDBJ whole genome shotgun (WGS) entry which is preliminary data.</text>
</comment>
<keyword evidence="2" id="KW-0378">Hydrolase</keyword>
<dbReference type="SUPFAM" id="SSF54637">
    <property type="entry name" value="Thioesterase/thiol ester dehydrase-isomerase"/>
    <property type="match status" value="1"/>
</dbReference>
<dbReference type="InterPro" id="IPR003736">
    <property type="entry name" value="PAAI_dom"/>
</dbReference>
<dbReference type="PANTHER" id="PTHR21660:SF1">
    <property type="entry name" value="ACYL-COENZYME A THIOESTERASE 13"/>
    <property type="match status" value="1"/>
</dbReference>
<dbReference type="Pfam" id="PF03061">
    <property type="entry name" value="4HBT"/>
    <property type="match status" value="1"/>
</dbReference>
<proteinExistence type="inferred from homology"/>
<gene>
    <name evidence="4" type="ORF">B0H66DRAFT_556778</name>
</gene>
<accession>A0AAE0I647</accession>
<dbReference type="NCBIfam" id="TIGR00369">
    <property type="entry name" value="unchar_dom_1"/>
    <property type="match status" value="1"/>
</dbReference>
<dbReference type="Gene3D" id="3.10.129.10">
    <property type="entry name" value="Hotdog Thioesterase"/>
    <property type="match status" value="1"/>
</dbReference>
<reference evidence="4" key="2">
    <citation type="submission" date="2023-06" db="EMBL/GenBank/DDBJ databases">
        <authorList>
            <consortium name="Lawrence Berkeley National Laboratory"/>
            <person name="Haridas S."/>
            <person name="Hensen N."/>
            <person name="Bonometti L."/>
            <person name="Westerberg I."/>
            <person name="Brannstrom I.O."/>
            <person name="Guillou S."/>
            <person name="Cros-Aarteil S."/>
            <person name="Calhoun S."/>
            <person name="Kuo A."/>
            <person name="Mondo S."/>
            <person name="Pangilinan J."/>
            <person name="Riley R."/>
            <person name="Labutti K."/>
            <person name="Andreopoulos B."/>
            <person name="Lipzen A."/>
            <person name="Chen C."/>
            <person name="Yanf M."/>
            <person name="Daum C."/>
            <person name="Ng V."/>
            <person name="Clum A."/>
            <person name="Steindorff A."/>
            <person name="Ohm R."/>
            <person name="Martin F."/>
            <person name="Silar P."/>
            <person name="Natvig D."/>
            <person name="Lalanne C."/>
            <person name="Gautier V."/>
            <person name="Ament-Velasquez S.L."/>
            <person name="Kruys A."/>
            <person name="Hutchinson M.I."/>
            <person name="Powell A.J."/>
            <person name="Barry K."/>
            <person name="Miller A.N."/>
            <person name="Grigoriev I.V."/>
            <person name="Debuchy R."/>
            <person name="Gladieux P."/>
            <person name="Thoren M.H."/>
            <person name="Johannesson H."/>
        </authorList>
    </citation>
    <scope>NUCLEOTIDE SEQUENCE</scope>
    <source>
        <strain evidence="4">CBS 118394</strain>
    </source>
</reference>
<keyword evidence="5" id="KW-1185">Reference proteome</keyword>
<evidence type="ECO:0000256" key="1">
    <source>
        <dbReference type="ARBA" id="ARBA00008324"/>
    </source>
</evidence>
<evidence type="ECO:0000259" key="3">
    <source>
        <dbReference type="Pfam" id="PF03061"/>
    </source>
</evidence>
<reference evidence="4" key="1">
    <citation type="journal article" date="2023" name="Mol. Phylogenet. Evol.">
        <title>Genome-scale phylogeny and comparative genomics of the fungal order Sordariales.</title>
        <authorList>
            <person name="Hensen N."/>
            <person name="Bonometti L."/>
            <person name="Westerberg I."/>
            <person name="Brannstrom I.O."/>
            <person name="Guillou S."/>
            <person name="Cros-Aarteil S."/>
            <person name="Calhoun S."/>
            <person name="Haridas S."/>
            <person name="Kuo A."/>
            <person name="Mondo S."/>
            <person name="Pangilinan J."/>
            <person name="Riley R."/>
            <person name="LaButti K."/>
            <person name="Andreopoulos B."/>
            <person name="Lipzen A."/>
            <person name="Chen C."/>
            <person name="Yan M."/>
            <person name="Daum C."/>
            <person name="Ng V."/>
            <person name="Clum A."/>
            <person name="Steindorff A."/>
            <person name="Ohm R.A."/>
            <person name="Martin F."/>
            <person name="Silar P."/>
            <person name="Natvig D.O."/>
            <person name="Lalanne C."/>
            <person name="Gautier V."/>
            <person name="Ament-Velasquez S.L."/>
            <person name="Kruys A."/>
            <person name="Hutchinson M.I."/>
            <person name="Powell A.J."/>
            <person name="Barry K."/>
            <person name="Miller A.N."/>
            <person name="Grigoriev I.V."/>
            <person name="Debuchy R."/>
            <person name="Gladieux P."/>
            <person name="Hiltunen Thoren M."/>
            <person name="Johannesson H."/>
        </authorList>
    </citation>
    <scope>NUCLEOTIDE SEQUENCE</scope>
    <source>
        <strain evidence="4">CBS 118394</strain>
    </source>
</reference>
<evidence type="ECO:0000313" key="4">
    <source>
        <dbReference type="EMBL" id="KAK3318306.1"/>
    </source>
</evidence>
<dbReference type="AlphaFoldDB" id="A0AAE0I647"/>
<comment type="similarity">
    <text evidence="1">Belongs to the thioesterase PaaI family.</text>
</comment>
<dbReference type="CDD" id="cd03443">
    <property type="entry name" value="PaaI_thioesterase"/>
    <property type="match status" value="1"/>
</dbReference>
<feature type="domain" description="Thioesterase" evidence="3">
    <location>
        <begin position="90"/>
        <end position="167"/>
    </location>
</feature>
<protein>
    <submittedName>
        <fullName evidence="4">HotDog domain-containing protein</fullName>
    </submittedName>
</protein>
<evidence type="ECO:0000313" key="5">
    <source>
        <dbReference type="Proteomes" id="UP001283341"/>
    </source>
</evidence>
<dbReference type="InterPro" id="IPR006683">
    <property type="entry name" value="Thioestr_dom"/>
</dbReference>
<name>A0AAE0I647_9PEZI</name>
<evidence type="ECO:0000256" key="2">
    <source>
        <dbReference type="ARBA" id="ARBA00022801"/>
    </source>
</evidence>
<dbReference type="EMBL" id="JAUEDM010000004">
    <property type="protein sequence ID" value="KAK3318306.1"/>
    <property type="molecule type" value="Genomic_DNA"/>
</dbReference>
<dbReference type="PANTHER" id="PTHR21660">
    <property type="entry name" value="THIOESTERASE SUPERFAMILY MEMBER-RELATED"/>
    <property type="match status" value="1"/>
</dbReference>
<dbReference type="InterPro" id="IPR039298">
    <property type="entry name" value="ACOT13"/>
</dbReference>
<sequence length="195" mass="21974">MANPPNKSPSESPWKNVLDMSLLEYKGTDRLQEVLRRANVWSKSTDQRGWDTRLIPYFHLVSFTLPEGKQPLPSVTFRYTARAEHTNPKQTLHGGFIATLFDTCTSFALLLINSPGFWFNLGITRSLTTQYFRPVPIGTDVLIECKVLQIGKKLCSIRGTMRRESDDALMAVCDHGKVNTDPEGWIKNGFAAAKL</sequence>
<dbReference type="Proteomes" id="UP001283341">
    <property type="component" value="Unassembled WGS sequence"/>
</dbReference>
<dbReference type="InterPro" id="IPR029069">
    <property type="entry name" value="HotDog_dom_sf"/>
</dbReference>
<organism evidence="4 5">
    <name type="scientific">Apodospora peruviana</name>
    <dbReference type="NCBI Taxonomy" id="516989"/>
    <lineage>
        <taxon>Eukaryota</taxon>
        <taxon>Fungi</taxon>
        <taxon>Dikarya</taxon>
        <taxon>Ascomycota</taxon>
        <taxon>Pezizomycotina</taxon>
        <taxon>Sordariomycetes</taxon>
        <taxon>Sordariomycetidae</taxon>
        <taxon>Sordariales</taxon>
        <taxon>Lasiosphaeriaceae</taxon>
        <taxon>Apodospora</taxon>
    </lineage>
</organism>